<evidence type="ECO:0000313" key="1">
    <source>
        <dbReference type="EMBL" id="SDM90879.1"/>
    </source>
</evidence>
<keyword evidence="2" id="KW-1185">Reference proteome</keyword>
<dbReference type="STRING" id="582672.SAMN05216360_104221"/>
<accession>A0A1G9X2C1</accession>
<name>A0A1G9X2C1_9HYPH</name>
<proteinExistence type="predicted"/>
<sequence length="102" mass="11216">MHALVHIAGQIWGPVRSHRARFGSGTVGRGMAAGSRLFRIWLCKFVLVWTLASILGGCVLTQEEPGDRALLEHSSPLEPADSPEAKRAAPYDAAWRLRLTRL</sequence>
<evidence type="ECO:0000313" key="2">
    <source>
        <dbReference type="Proteomes" id="UP000198704"/>
    </source>
</evidence>
<dbReference type="AlphaFoldDB" id="A0A1G9X2C1"/>
<gene>
    <name evidence="1" type="ORF">SAMN05216360_104221</name>
</gene>
<dbReference type="Proteomes" id="UP000198704">
    <property type="component" value="Unassembled WGS sequence"/>
</dbReference>
<dbReference type="EMBL" id="FNHS01000004">
    <property type="protein sequence ID" value="SDM90879.1"/>
    <property type="molecule type" value="Genomic_DNA"/>
</dbReference>
<reference evidence="2" key="1">
    <citation type="submission" date="2016-10" db="EMBL/GenBank/DDBJ databases">
        <authorList>
            <person name="Varghese N."/>
            <person name="Submissions S."/>
        </authorList>
    </citation>
    <scope>NUCLEOTIDE SEQUENCE [LARGE SCALE GENOMIC DNA]</scope>
    <source>
        <strain evidence="2">BL47</strain>
    </source>
</reference>
<protein>
    <submittedName>
        <fullName evidence="1">Uncharacterized protein</fullName>
    </submittedName>
</protein>
<organism evidence="1 2">
    <name type="scientific">Methylobacterium phyllostachyos</name>
    <dbReference type="NCBI Taxonomy" id="582672"/>
    <lineage>
        <taxon>Bacteria</taxon>
        <taxon>Pseudomonadati</taxon>
        <taxon>Pseudomonadota</taxon>
        <taxon>Alphaproteobacteria</taxon>
        <taxon>Hyphomicrobiales</taxon>
        <taxon>Methylobacteriaceae</taxon>
        <taxon>Methylobacterium</taxon>
    </lineage>
</organism>